<evidence type="ECO:0000313" key="2">
    <source>
        <dbReference type="Proteomes" id="UP000001519"/>
    </source>
</evidence>
<reference evidence="1" key="3">
    <citation type="submission" date="2025-08" db="UniProtKB">
        <authorList>
            <consortium name="Ensembl"/>
        </authorList>
    </citation>
    <scope>IDENTIFICATION</scope>
</reference>
<organism evidence="1 2">
    <name type="scientific">Gorilla gorilla gorilla</name>
    <name type="common">Western lowland gorilla</name>
    <dbReference type="NCBI Taxonomy" id="9595"/>
    <lineage>
        <taxon>Eukaryota</taxon>
        <taxon>Metazoa</taxon>
        <taxon>Chordata</taxon>
        <taxon>Craniata</taxon>
        <taxon>Vertebrata</taxon>
        <taxon>Euteleostomi</taxon>
        <taxon>Mammalia</taxon>
        <taxon>Eutheria</taxon>
        <taxon>Euarchontoglires</taxon>
        <taxon>Primates</taxon>
        <taxon>Haplorrhini</taxon>
        <taxon>Catarrhini</taxon>
        <taxon>Hominidae</taxon>
        <taxon>Gorilla</taxon>
    </lineage>
</organism>
<dbReference type="InParanoid" id="A0A2I2Y4H8"/>
<evidence type="ECO:0000313" key="1">
    <source>
        <dbReference type="Ensembl" id="ENSGGOP00000029803.1"/>
    </source>
</evidence>
<reference evidence="1 2" key="2">
    <citation type="journal article" date="2012" name="Nature">
        <title>Insights into hominid evolution from the gorilla genome sequence.</title>
        <authorList>
            <person name="Scally A."/>
            <person name="Dutheil J.Y."/>
            <person name="Hillier L.W."/>
            <person name="Jordan G.E."/>
            <person name="Goodhead I."/>
            <person name="Herrero J."/>
            <person name="Hobolth A."/>
            <person name="Lappalainen T."/>
            <person name="Mailund T."/>
            <person name="Marques-Bonet T."/>
            <person name="McCarthy S."/>
            <person name="Montgomery S.H."/>
            <person name="Schwalie P.C."/>
            <person name="Tang Y.A."/>
            <person name="Ward M.C."/>
            <person name="Xue Y."/>
            <person name="Yngvadottir B."/>
            <person name="Alkan C."/>
            <person name="Andersen L.N."/>
            <person name="Ayub Q."/>
            <person name="Ball E.V."/>
            <person name="Beal K."/>
            <person name="Bradley B.J."/>
            <person name="Chen Y."/>
            <person name="Clee C.M."/>
            <person name="Fitzgerald S."/>
            <person name="Graves T.A."/>
            <person name="Gu Y."/>
            <person name="Heath P."/>
            <person name="Heger A."/>
            <person name="Karakoc E."/>
            <person name="Kolb-Kokocinski A."/>
            <person name="Laird G.K."/>
            <person name="Lunter G."/>
            <person name="Meader S."/>
            <person name="Mort M."/>
            <person name="Mullikin J.C."/>
            <person name="Munch K."/>
            <person name="O'Connor T.D."/>
            <person name="Phillips A.D."/>
            <person name="Prado-Martinez J."/>
            <person name="Rogers A.S."/>
            <person name="Sajjadian S."/>
            <person name="Schmidt D."/>
            <person name="Shaw K."/>
            <person name="Simpson J.T."/>
            <person name="Stenson P.D."/>
            <person name="Turner D.J."/>
            <person name="Vigilant L."/>
            <person name="Vilella A.J."/>
            <person name="Whitener W."/>
            <person name="Zhu B."/>
            <person name="Cooper D.N."/>
            <person name="de Jong P."/>
            <person name="Dermitzakis E.T."/>
            <person name="Eichler E.E."/>
            <person name="Flicek P."/>
            <person name="Goldman N."/>
            <person name="Mundy N.I."/>
            <person name="Ning Z."/>
            <person name="Odom D.T."/>
            <person name="Ponting C.P."/>
            <person name="Quail M.A."/>
            <person name="Ryder O.A."/>
            <person name="Searle S.M."/>
            <person name="Warren W.C."/>
            <person name="Wilson R.K."/>
            <person name="Schierup M.H."/>
            <person name="Rogers J."/>
            <person name="Tyler-Smith C."/>
            <person name="Durbin R."/>
        </authorList>
    </citation>
    <scope>NUCLEOTIDE SEQUENCE [LARGE SCALE GENOMIC DNA]</scope>
</reference>
<sequence>MARWRPLPRLLWWPPPAHPSPLASAQLRLSEPPLRSSPGGDAVGAAVLAEPRGSHVAGPLVLDVRWGHSLWLDPASGL</sequence>
<protein>
    <submittedName>
        <fullName evidence="1">Uncharacterized protein</fullName>
    </submittedName>
</protein>
<dbReference type="Ensembl" id="ENSGGOT00000043160.1">
    <property type="protein sequence ID" value="ENSGGOP00000029803.1"/>
    <property type="gene ID" value="ENSGGOG00000037300.1"/>
</dbReference>
<dbReference type="AlphaFoldDB" id="A0A2I2Y4H8"/>
<dbReference type="Bgee" id="ENSGGOG00000037300">
    <property type="expression patterns" value="Expressed in frontal cortex and 3 other cell types or tissues"/>
</dbReference>
<reference evidence="2" key="1">
    <citation type="submission" date="2011-05" db="EMBL/GenBank/DDBJ databases">
        <title>Insights into the evolution of the great apes provided by the gorilla genome.</title>
        <authorList>
            <person name="Scally A."/>
        </authorList>
    </citation>
    <scope>NUCLEOTIDE SEQUENCE [LARGE SCALE GENOMIC DNA]</scope>
</reference>
<dbReference type="Proteomes" id="UP000001519">
    <property type="component" value="Chromosome 20"/>
</dbReference>
<dbReference type="EMBL" id="CABD030117723">
    <property type="status" value="NOT_ANNOTATED_CDS"/>
    <property type="molecule type" value="Genomic_DNA"/>
</dbReference>
<proteinExistence type="predicted"/>
<keyword evidence="2" id="KW-1185">Reference proteome</keyword>
<accession>A0A2I2Y4H8</accession>
<reference evidence="1" key="4">
    <citation type="submission" date="2025-09" db="UniProtKB">
        <authorList>
            <consortium name="Ensembl"/>
        </authorList>
    </citation>
    <scope>IDENTIFICATION</scope>
</reference>
<name>A0A2I2Y4H8_GORGO</name>